<feature type="region of interest" description="Disordered" evidence="1">
    <location>
        <begin position="59"/>
        <end position="92"/>
    </location>
</feature>
<accession>A0ABS5BP13</accession>
<organism evidence="2 3">
    <name type="scientific">Gemmata palustris</name>
    <dbReference type="NCBI Taxonomy" id="2822762"/>
    <lineage>
        <taxon>Bacteria</taxon>
        <taxon>Pseudomonadati</taxon>
        <taxon>Planctomycetota</taxon>
        <taxon>Planctomycetia</taxon>
        <taxon>Gemmatales</taxon>
        <taxon>Gemmataceae</taxon>
        <taxon>Gemmata</taxon>
    </lineage>
</organism>
<evidence type="ECO:0008006" key="4">
    <source>
        <dbReference type="Google" id="ProtNLM"/>
    </source>
</evidence>
<keyword evidence="3" id="KW-1185">Reference proteome</keyword>
<evidence type="ECO:0000256" key="1">
    <source>
        <dbReference type="SAM" id="MobiDB-lite"/>
    </source>
</evidence>
<evidence type="ECO:0000313" key="3">
    <source>
        <dbReference type="Proteomes" id="UP000676565"/>
    </source>
</evidence>
<proteinExistence type="predicted"/>
<dbReference type="RefSeq" id="WP_210653510.1">
    <property type="nucleotide sequence ID" value="NZ_JAGKQQ010000001.1"/>
</dbReference>
<evidence type="ECO:0000313" key="2">
    <source>
        <dbReference type="EMBL" id="MBP3955433.1"/>
    </source>
</evidence>
<dbReference type="Proteomes" id="UP000676565">
    <property type="component" value="Unassembled WGS sequence"/>
</dbReference>
<reference evidence="2 3" key="1">
    <citation type="submission" date="2021-04" db="EMBL/GenBank/DDBJ databases">
        <authorList>
            <person name="Ivanova A."/>
        </authorList>
    </citation>
    <scope>NUCLEOTIDE SEQUENCE [LARGE SCALE GENOMIC DNA]</scope>
    <source>
        <strain evidence="2 3">G18</strain>
    </source>
</reference>
<dbReference type="EMBL" id="JAGKQQ010000001">
    <property type="protein sequence ID" value="MBP3955433.1"/>
    <property type="molecule type" value="Genomic_DNA"/>
</dbReference>
<name>A0ABS5BP13_9BACT</name>
<gene>
    <name evidence="2" type="ORF">J8F10_09080</name>
</gene>
<protein>
    <recommendedName>
        <fullName evidence="4">DUF2188 domain-containing protein</fullName>
    </recommendedName>
</protein>
<comment type="caution">
    <text evidence="2">The sequence shown here is derived from an EMBL/GenBank/DDBJ whole genome shotgun (WGS) entry which is preliminary data.</text>
</comment>
<feature type="compositionally biased region" description="Basic and acidic residues" evidence="1">
    <location>
        <begin position="73"/>
        <end position="84"/>
    </location>
</feature>
<sequence>MSTENEESHMLNFTLNATDYEVAEYHGGWSWLDVNRNEESLSFFATPLEAQQDAIKWEAGRGRREENAEEEERERLEAANDRGTYRKPRTPW</sequence>